<feature type="compositionally biased region" description="Polar residues" evidence="1">
    <location>
        <begin position="196"/>
        <end position="209"/>
    </location>
</feature>
<feature type="compositionally biased region" description="Pro residues" evidence="1">
    <location>
        <begin position="610"/>
        <end position="631"/>
    </location>
</feature>
<feature type="compositionally biased region" description="Polar residues" evidence="1">
    <location>
        <begin position="68"/>
        <end position="84"/>
    </location>
</feature>
<feature type="compositionally biased region" description="Basic and acidic residues" evidence="1">
    <location>
        <begin position="360"/>
        <end position="378"/>
    </location>
</feature>
<feature type="compositionally biased region" description="Pro residues" evidence="1">
    <location>
        <begin position="215"/>
        <end position="238"/>
    </location>
</feature>
<dbReference type="HOGENOM" id="CLU_380846_0_0_1"/>
<feature type="compositionally biased region" description="Pro residues" evidence="1">
    <location>
        <begin position="528"/>
        <end position="543"/>
    </location>
</feature>
<evidence type="ECO:0000313" key="3">
    <source>
        <dbReference type="Proteomes" id="UP000053820"/>
    </source>
</evidence>
<proteinExistence type="predicted"/>
<dbReference type="OrthoDB" id="2684446at2759"/>
<dbReference type="AlphaFoldDB" id="A0A0C9W225"/>
<feature type="region of interest" description="Disordered" evidence="1">
    <location>
        <begin position="430"/>
        <end position="641"/>
    </location>
</feature>
<feature type="region of interest" description="Disordered" evidence="1">
    <location>
        <begin position="673"/>
        <end position="727"/>
    </location>
</feature>
<reference evidence="2 3" key="1">
    <citation type="submission" date="2014-04" db="EMBL/GenBank/DDBJ databases">
        <title>Evolutionary Origins and Diversification of the Mycorrhizal Mutualists.</title>
        <authorList>
            <consortium name="DOE Joint Genome Institute"/>
            <consortium name="Mycorrhizal Genomics Consortium"/>
            <person name="Kohler A."/>
            <person name="Kuo A."/>
            <person name="Nagy L.G."/>
            <person name="Floudas D."/>
            <person name="Copeland A."/>
            <person name="Barry K.W."/>
            <person name="Cichocki N."/>
            <person name="Veneault-Fourrey C."/>
            <person name="LaButti K."/>
            <person name="Lindquist E.A."/>
            <person name="Lipzen A."/>
            <person name="Lundell T."/>
            <person name="Morin E."/>
            <person name="Murat C."/>
            <person name="Riley R."/>
            <person name="Ohm R."/>
            <person name="Sun H."/>
            <person name="Tunlid A."/>
            <person name="Henrissat B."/>
            <person name="Grigoriev I.V."/>
            <person name="Hibbett D.S."/>
            <person name="Martin F."/>
        </authorList>
    </citation>
    <scope>NUCLEOTIDE SEQUENCE [LARGE SCALE GENOMIC DNA]</scope>
    <source>
        <strain evidence="2 3">MD-312</strain>
    </source>
</reference>
<feature type="region of interest" description="Disordered" evidence="1">
    <location>
        <begin position="160"/>
        <end position="184"/>
    </location>
</feature>
<dbReference type="EMBL" id="KN839844">
    <property type="protein sequence ID" value="KIJ65010.1"/>
    <property type="molecule type" value="Genomic_DNA"/>
</dbReference>
<evidence type="ECO:0000313" key="2">
    <source>
        <dbReference type="EMBL" id="KIJ65010.1"/>
    </source>
</evidence>
<feature type="region of interest" description="Disordered" evidence="1">
    <location>
        <begin position="196"/>
        <end position="295"/>
    </location>
</feature>
<gene>
    <name evidence="2" type="ORF">HYDPIDRAFT_110910</name>
</gene>
<feature type="region of interest" description="Disordered" evidence="1">
    <location>
        <begin position="360"/>
        <end position="392"/>
    </location>
</feature>
<keyword evidence="3" id="KW-1185">Reference proteome</keyword>
<organism evidence="2 3">
    <name type="scientific">Hydnomerulius pinastri MD-312</name>
    <dbReference type="NCBI Taxonomy" id="994086"/>
    <lineage>
        <taxon>Eukaryota</taxon>
        <taxon>Fungi</taxon>
        <taxon>Dikarya</taxon>
        <taxon>Basidiomycota</taxon>
        <taxon>Agaricomycotina</taxon>
        <taxon>Agaricomycetes</taxon>
        <taxon>Agaricomycetidae</taxon>
        <taxon>Boletales</taxon>
        <taxon>Boletales incertae sedis</taxon>
        <taxon>Leucogyrophana</taxon>
    </lineage>
</organism>
<feature type="region of interest" description="Disordered" evidence="1">
    <location>
        <begin position="1"/>
        <end position="84"/>
    </location>
</feature>
<protein>
    <submittedName>
        <fullName evidence="2">Uncharacterized protein</fullName>
    </submittedName>
</protein>
<feature type="compositionally biased region" description="Polar residues" evidence="1">
    <location>
        <begin position="464"/>
        <end position="475"/>
    </location>
</feature>
<feature type="compositionally biased region" description="Low complexity" evidence="1">
    <location>
        <begin position="573"/>
        <end position="592"/>
    </location>
</feature>
<dbReference type="Proteomes" id="UP000053820">
    <property type="component" value="Unassembled WGS sequence"/>
</dbReference>
<feature type="compositionally biased region" description="Basic residues" evidence="1">
    <location>
        <begin position="715"/>
        <end position="727"/>
    </location>
</feature>
<name>A0A0C9W225_9AGAM</name>
<feature type="region of interest" description="Disordered" evidence="1">
    <location>
        <begin position="96"/>
        <end position="147"/>
    </location>
</feature>
<evidence type="ECO:0000256" key="1">
    <source>
        <dbReference type="SAM" id="MobiDB-lite"/>
    </source>
</evidence>
<sequence>MTWGVFYRPPDPSESDSDWDDGPGSVHDGYSPNFIREYPSYNPAPVPSGYPNQHTRQFGMIPPPQFSRHAQSPPSTLRKQTVPQFKTPLSISVLNDPAFSTDPRSHPHFPLTNAGSYKAPPSKSPASYPRRLTQQPPLIPPESYEAPPQEMEIPRATDVPFQVSHHPLGEKYPPSPSSVSVSLESDSLTILSAFTSPTVSSATSHNHPSVLTPAGRPPAPVALFPPPNPYPSPSPPPPVKDEPKPPSPPRQQPGRPAMPHNVSAPEMRPKVDRQPPPVRAESAPVVPVKKRTSGKGRMRNLVRRLTSRHNLDRIDELDETDPFGGGFHHGGPYEAIGSNLAELGPAHMYNDIDVLRGELYNSKRETNRPTRPVKEKSSSRVPPPAEVEDGMTLHLEPGQILRRNTTYEVPTYSAAISMTPSPNLFRRKAAPSITRPDHARSQSLPNHPTHPHEDLSRQDPQGYPPNSLQSHSSPSAPRVHYFGDNIPHIPNSSPSHIDRDSAPYAPPIHRQPATVLPPNHYQSTSRSPSPPSLTLAPPPPPNLMPQQTQPMDRPVIDLPTQGPRHKSVRSLDSSRTFNSTNTQSSSGTQNRPLLPPRTHHLPKRLVMPAPLQPQPPPTQPPPAPAPPPQFIFPPTQSYDAYDEYPDHLELEDARYEGPPTMYQQGRRLLRKKSSAFPANTPLPAHAPMSQGEAVPTMGSFPSKLANEAERTKEGTRRRRLSKRKNDN</sequence>
<feature type="compositionally biased region" description="Low complexity" evidence="1">
    <location>
        <begin position="116"/>
        <end position="129"/>
    </location>
</feature>
<accession>A0A0C9W225</accession>